<name>A0A2S7WUU8_9FLAO</name>
<dbReference type="Proteomes" id="UP000239068">
    <property type="component" value="Unassembled WGS sequence"/>
</dbReference>
<evidence type="ECO:0000256" key="1">
    <source>
        <dbReference type="ARBA" id="ARBA00022676"/>
    </source>
</evidence>
<gene>
    <name evidence="3" type="ORF">BTO16_00205</name>
</gene>
<reference evidence="3 4" key="1">
    <citation type="submission" date="2016-12" db="EMBL/GenBank/DDBJ databases">
        <title>Trade-off between light-utilization and light-protection in marine flavobacteria.</title>
        <authorList>
            <person name="Kumagai Y."/>
            <person name="Yoshizawa S."/>
            <person name="Kogure K."/>
            <person name="Iwasaki W."/>
        </authorList>
    </citation>
    <scope>NUCLEOTIDE SEQUENCE [LARGE SCALE GENOMIC DNA]</scope>
    <source>
        <strain evidence="3 4">ATCC 43844</strain>
    </source>
</reference>
<organism evidence="3 4">
    <name type="scientific">Polaribacter glomeratus</name>
    <dbReference type="NCBI Taxonomy" id="102"/>
    <lineage>
        <taxon>Bacteria</taxon>
        <taxon>Pseudomonadati</taxon>
        <taxon>Bacteroidota</taxon>
        <taxon>Flavobacteriia</taxon>
        <taxon>Flavobacteriales</taxon>
        <taxon>Flavobacteriaceae</taxon>
    </lineage>
</organism>
<dbReference type="NCBIfam" id="TIGR00696">
    <property type="entry name" value="wecG_tagA_cpsF"/>
    <property type="match status" value="1"/>
</dbReference>
<comment type="caution">
    <text evidence="3">The sequence shown here is derived from an EMBL/GenBank/DDBJ whole genome shotgun (WGS) entry which is preliminary data.</text>
</comment>
<keyword evidence="2 3" id="KW-0808">Transferase</keyword>
<evidence type="ECO:0000313" key="4">
    <source>
        <dbReference type="Proteomes" id="UP000239068"/>
    </source>
</evidence>
<dbReference type="GO" id="GO:0016758">
    <property type="term" value="F:hexosyltransferase activity"/>
    <property type="evidence" value="ECO:0007669"/>
    <property type="project" value="TreeGrafter"/>
</dbReference>
<dbReference type="OrthoDB" id="9771846at2"/>
<dbReference type="InterPro" id="IPR004629">
    <property type="entry name" value="WecG_TagA_CpsF"/>
</dbReference>
<dbReference type="CDD" id="cd06533">
    <property type="entry name" value="Glyco_transf_WecG_TagA"/>
    <property type="match status" value="1"/>
</dbReference>
<dbReference type="RefSeq" id="WP_105019682.1">
    <property type="nucleotide sequence ID" value="NZ_MSCM01000001.1"/>
</dbReference>
<dbReference type="PANTHER" id="PTHR34136">
    <property type="match status" value="1"/>
</dbReference>
<protein>
    <submittedName>
        <fullName evidence="3">Beta-1,4-N-acetyl-mannosaminyltransferase</fullName>
    </submittedName>
</protein>
<dbReference type="PANTHER" id="PTHR34136:SF1">
    <property type="entry name" value="UDP-N-ACETYL-D-MANNOSAMINURONIC ACID TRANSFERASE"/>
    <property type="match status" value="1"/>
</dbReference>
<proteinExistence type="predicted"/>
<evidence type="ECO:0000256" key="2">
    <source>
        <dbReference type="ARBA" id="ARBA00022679"/>
    </source>
</evidence>
<dbReference type="Pfam" id="PF03808">
    <property type="entry name" value="Glyco_tran_WecG"/>
    <property type="match status" value="1"/>
</dbReference>
<dbReference type="EMBL" id="MSCM01000001">
    <property type="protein sequence ID" value="PQJ81102.1"/>
    <property type="molecule type" value="Genomic_DNA"/>
</dbReference>
<keyword evidence="4" id="KW-1185">Reference proteome</keyword>
<keyword evidence="1" id="KW-0328">Glycosyltransferase</keyword>
<accession>A0A2S7WUU8</accession>
<sequence>MLKEFTIFDKSLESLQNSKLLINTINAYSYNVSQKDALFKKALLHSDILIPDGVGVVWAAKLLFGQQLKKIAGADLFYYEMNRLEKIQGKCYFFGSSEDTLLKIKEKAKIEFPNVNIATYSPPYKPAFTREENEYMIHEINEFAPDVLFVGMTAPKQEKWAYTHFKELNVGHVCSIGAVFDFYAGKVERAPKWMIKLELEWFYRLFKEPKRMWRRYILGNPIFIVAILREKIFRNKI</sequence>
<dbReference type="AlphaFoldDB" id="A0A2S7WUU8"/>
<evidence type="ECO:0000313" key="3">
    <source>
        <dbReference type="EMBL" id="PQJ81102.1"/>
    </source>
</evidence>